<accession>A0A7L4ZFA4</accession>
<dbReference type="Proteomes" id="UP000464657">
    <property type="component" value="Chromosome"/>
</dbReference>
<feature type="transmembrane region" description="Helical" evidence="1">
    <location>
        <begin position="95"/>
        <end position="116"/>
    </location>
</feature>
<feature type="transmembrane region" description="Helical" evidence="1">
    <location>
        <begin position="63"/>
        <end position="83"/>
    </location>
</feature>
<name>A0A7L4ZFA4_9FLAO</name>
<evidence type="ECO:0000256" key="1">
    <source>
        <dbReference type="SAM" id="Phobius"/>
    </source>
</evidence>
<keyword evidence="1" id="KW-1133">Transmembrane helix</keyword>
<keyword evidence="1" id="KW-0812">Transmembrane</keyword>
<proteinExistence type="predicted"/>
<keyword evidence="3" id="KW-1185">Reference proteome</keyword>
<sequence>MSIKLYIMTKEKSCDRDKKLFEKFKNFGLPYSFKKIGIAIILLSILTIIIAKTADFTNPTLKFAMKRIMLIGLLVIALAREKIEDERILTMRGQAFSMAFIAGVVYTLIQPLVNYIADLFVKDDKGPLTDLGDFQILWFLLTMYLLFFYMLKRKS</sequence>
<evidence type="ECO:0000313" key="2">
    <source>
        <dbReference type="EMBL" id="QHI35187.1"/>
    </source>
</evidence>
<keyword evidence="1" id="KW-0472">Membrane</keyword>
<dbReference type="EMBL" id="CP019288">
    <property type="protein sequence ID" value="QHI35187.1"/>
    <property type="molecule type" value="Genomic_DNA"/>
</dbReference>
<organism evidence="2 3">
    <name type="scientific">Kordia antarctica</name>
    <dbReference type="NCBI Taxonomy" id="1218801"/>
    <lineage>
        <taxon>Bacteria</taxon>
        <taxon>Pseudomonadati</taxon>
        <taxon>Bacteroidota</taxon>
        <taxon>Flavobacteriia</taxon>
        <taxon>Flavobacteriales</taxon>
        <taxon>Flavobacteriaceae</taxon>
        <taxon>Kordia</taxon>
    </lineage>
</organism>
<reference evidence="2 3" key="1">
    <citation type="journal article" date="2013" name="Int. J. Syst. Evol. Microbiol.">
        <title>Kordia antarctica sp. nov., isolated from Antarctic seawater.</title>
        <authorList>
            <person name="Baek K."/>
            <person name="Choi A."/>
            <person name="Kang I."/>
            <person name="Lee K."/>
            <person name="Cho J.C."/>
        </authorList>
    </citation>
    <scope>NUCLEOTIDE SEQUENCE [LARGE SCALE GENOMIC DNA]</scope>
    <source>
        <strain evidence="2 3">IMCC3317</strain>
    </source>
</reference>
<evidence type="ECO:0000313" key="3">
    <source>
        <dbReference type="Proteomes" id="UP000464657"/>
    </source>
</evidence>
<feature type="transmembrane region" description="Helical" evidence="1">
    <location>
        <begin position="33"/>
        <end position="51"/>
    </location>
</feature>
<gene>
    <name evidence="2" type="ORF">IMCC3317_05330</name>
</gene>
<dbReference type="AlphaFoldDB" id="A0A7L4ZFA4"/>
<feature type="transmembrane region" description="Helical" evidence="1">
    <location>
        <begin position="136"/>
        <end position="151"/>
    </location>
</feature>
<dbReference type="KEGG" id="kan:IMCC3317_05330"/>
<protein>
    <submittedName>
        <fullName evidence="2">Uncharacterized protein</fullName>
    </submittedName>
</protein>